<dbReference type="SUPFAM" id="SSF56601">
    <property type="entry name" value="beta-lactamase/transpeptidase-like"/>
    <property type="match status" value="1"/>
</dbReference>
<sequence length="497" mass="54327">MSSTGESIPPQGSRWTSTIHTQPPVENRARLADVSIDRPLARALPTEAGVDPAGVHAFLDGLARRRIDLHSLHLLRRGRLVAEATWAPYRPDDAPLLYSLSKTFCSAAVGLAVADGALSYDDRLVDLFADVVTDAGPIASRIRVRDCLAMATGHTSDTVWNPRVAQAPGRSPWRTTLGVEPDGEPGATFCYNQWATWTLAEVVRHATGSSVLDLLRARVFGPLGITHATWDTDPARRVLGFSGLRLAPEAIASFFQLLADDGVRDGERILPVEWVTRHRQRHVETAPTQQNPDWAQGYGWQVWHDTHGGYRGDGAFGQFGIIMPTQEAVLVLTGLTLRMQEVLDEVWASLLPAFDRPGTGDDHQLAGRLARAALPTVGGERGGPVHLSFENRTNRWHLMDDADGWQLRWVDADGGDNRIPVGFGHWRRGEMTWVGRRLQVAASGAWVGWGHWVGHVVTLDAPHGVLVRLRDDGSGRMEWVESAPLGATSLAGLAVRG</sequence>
<dbReference type="PANTHER" id="PTHR43283">
    <property type="entry name" value="BETA-LACTAMASE-RELATED"/>
    <property type="match status" value="1"/>
</dbReference>
<protein>
    <submittedName>
        <fullName evidence="3">Class A beta-lactamase-related serine hydrolase</fullName>
    </submittedName>
</protein>
<dbReference type="InterPro" id="IPR012338">
    <property type="entry name" value="Beta-lactam/transpept-like"/>
</dbReference>
<gene>
    <name evidence="3" type="ORF">ET989_03700</name>
</gene>
<evidence type="ECO:0000313" key="3">
    <source>
        <dbReference type="EMBL" id="TBT87422.1"/>
    </source>
</evidence>
<organism evidence="3 4">
    <name type="scientific">Propioniciclava sinopodophylli</name>
    <dbReference type="NCBI Taxonomy" id="1837344"/>
    <lineage>
        <taxon>Bacteria</taxon>
        <taxon>Bacillati</taxon>
        <taxon>Actinomycetota</taxon>
        <taxon>Actinomycetes</taxon>
        <taxon>Propionibacteriales</taxon>
        <taxon>Propionibacteriaceae</taxon>
        <taxon>Propioniciclava</taxon>
    </lineage>
</organism>
<dbReference type="Proteomes" id="UP000292373">
    <property type="component" value="Unassembled WGS sequence"/>
</dbReference>
<evidence type="ECO:0000313" key="4">
    <source>
        <dbReference type="Proteomes" id="UP000292373"/>
    </source>
</evidence>
<dbReference type="OrthoDB" id="9773047at2"/>
<name>A0A4Q9KG81_9ACTN</name>
<evidence type="ECO:0000256" key="1">
    <source>
        <dbReference type="SAM" id="MobiDB-lite"/>
    </source>
</evidence>
<accession>A0A4Q9KG81</accession>
<dbReference type="AlphaFoldDB" id="A0A4Q9KG81"/>
<dbReference type="Pfam" id="PF00144">
    <property type="entry name" value="Beta-lactamase"/>
    <property type="match status" value="1"/>
</dbReference>
<dbReference type="GO" id="GO:0016787">
    <property type="term" value="F:hydrolase activity"/>
    <property type="evidence" value="ECO:0007669"/>
    <property type="project" value="UniProtKB-KW"/>
</dbReference>
<evidence type="ECO:0000259" key="2">
    <source>
        <dbReference type="Pfam" id="PF00144"/>
    </source>
</evidence>
<dbReference type="Gene3D" id="3.40.710.10">
    <property type="entry name" value="DD-peptidase/beta-lactamase superfamily"/>
    <property type="match status" value="1"/>
</dbReference>
<proteinExistence type="predicted"/>
<dbReference type="InterPro" id="IPR050789">
    <property type="entry name" value="Diverse_Enzym_Activities"/>
</dbReference>
<comment type="caution">
    <text evidence="3">The sequence shown here is derived from an EMBL/GenBank/DDBJ whole genome shotgun (WGS) entry which is preliminary data.</text>
</comment>
<keyword evidence="3" id="KW-0378">Hydrolase</keyword>
<dbReference type="EMBL" id="SDMQ01000002">
    <property type="protein sequence ID" value="TBT87422.1"/>
    <property type="molecule type" value="Genomic_DNA"/>
</dbReference>
<dbReference type="InterPro" id="IPR001466">
    <property type="entry name" value="Beta-lactam-related"/>
</dbReference>
<feature type="domain" description="Beta-lactamase-related" evidence="2">
    <location>
        <begin position="71"/>
        <end position="332"/>
    </location>
</feature>
<reference evidence="3 4" key="1">
    <citation type="submission" date="2019-01" db="EMBL/GenBank/DDBJ databases">
        <title>Lactibacter flavus gen. nov., sp. nov., a novel bacterium of the family Propionibacteriaceae isolated from raw milk and dairy products.</title>
        <authorList>
            <person name="Huptas C."/>
            <person name="Wenning M."/>
            <person name="Breitenwieser F."/>
            <person name="Doll E."/>
            <person name="Von Neubeck M."/>
            <person name="Busse H.-J."/>
            <person name="Scherer S."/>
        </authorList>
    </citation>
    <scope>NUCLEOTIDE SEQUENCE [LARGE SCALE GENOMIC DNA]</scope>
    <source>
        <strain evidence="3 4">KCTC 33808</strain>
    </source>
</reference>
<keyword evidence="4" id="KW-1185">Reference proteome</keyword>
<feature type="region of interest" description="Disordered" evidence="1">
    <location>
        <begin position="1"/>
        <end position="22"/>
    </location>
</feature>
<dbReference type="PANTHER" id="PTHR43283:SF7">
    <property type="entry name" value="BETA-LACTAMASE-RELATED DOMAIN-CONTAINING PROTEIN"/>
    <property type="match status" value="1"/>
</dbReference>